<evidence type="ECO:0000256" key="2">
    <source>
        <dbReference type="SAM" id="SignalP"/>
    </source>
</evidence>
<dbReference type="Proteomes" id="UP001163624">
    <property type="component" value="Chromosome"/>
</dbReference>
<gene>
    <name evidence="3" type="ORF">OU419_11320</name>
</gene>
<dbReference type="PANTHER" id="PTHR39600:SF1">
    <property type="entry name" value="PEPTIDASE INHIBITOR I78 FAMILY PROTEIN"/>
    <property type="match status" value="1"/>
</dbReference>
<name>A0ABY7A4K2_9PSED</name>
<accession>A0ABY7A4K2</accession>
<dbReference type="EMBL" id="CP113432">
    <property type="protein sequence ID" value="WAI51802.1"/>
    <property type="molecule type" value="Genomic_DNA"/>
</dbReference>
<keyword evidence="2" id="KW-0732">Signal</keyword>
<protein>
    <submittedName>
        <fullName evidence="3">I78 family peptidase inhibitor</fullName>
    </submittedName>
</protein>
<dbReference type="Pfam" id="PF11720">
    <property type="entry name" value="Inhibitor_I78"/>
    <property type="match status" value="1"/>
</dbReference>
<evidence type="ECO:0000256" key="1">
    <source>
        <dbReference type="SAM" id="MobiDB-lite"/>
    </source>
</evidence>
<keyword evidence="4" id="KW-1185">Reference proteome</keyword>
<proteinExistence type="predicted"/>
<sequence length="112" mass="11720">MPSNPMSWNRTLLSIFAVAALAGCSSKDSSSDTAPQAAQTPPALSGACNAKAVQSLIGKAITPTLAEEARRDAGASVSRVLRPHEPVTMEYNSQRLNIDVDDRGVVHQVSCG</sequence>
<evidence type="ECO:0000313" key="4">
    <source>
        <dbReference type="Proteomes" id="UP001163624"/>
    </source>
</evidence>
<feature type="signal peptide" evidence="2">
    <location>
        <begin position="1"/>
        <end position="22"/>
    </location>
</feature>
<feature type="compositionally biased region" description="Low complexity" evidence="1">
    <location>
        <begin position="33"/>
        <end position="43"/>
    </location>
</feature>
<dbReference type="RefSeq" id="WP_254473352.1">
    <property type="nucleotide sequence ID" value="NZ_CP113432.1"/>
</dbReference>
<reference evidence="3" key="1">
    <citation type="submission" date="2022-11" db="EMBL/GenBank/DDBJ databases">
        <title>Pseudomonas triclosanedens sp. nov., a triclosan degrader isolated from activated sludge.</title>
        <authorList>
            <person name="Yin Y."/>
            <person name="Lu Z."/>
        </authorList>
    </citation>
    <scope>NUCLEOTIDE SEQUENCE</scope>
    <source>
        <strain evidence="3">ZM23</strain>
    </source>
</reference>
<evidence type="ECO:0000313" key="3">
    <source>
        <dbReference type="EMBL" id="WAI51802.1"/>
    </source>
</evidence>
<feature type="chain" id="PRO_5046644013" evidence="2">
    <location>
        <begin position="23"/>
        <end position="112"/>
    </location>
</feature>
<feature type="region of interest" description="Disordered" evidence="1">
    <location>
        <begin position="25"/>
        <end position="44"/>
    </location>
</feature>
<dbReference type="PANTHER" id="PTHR39600">
    <property type="entry name" value="PEPTIDASE INHIBITOR I78 FAMILY PROTEIN"/>
    <property type="match status" value="1"/>
</dbReference>
<organism evidence="3 4">
    <name type="scientific">Pseudomonas triclosanedens</name>
    <dbReference type="NCBI Taxonomy" id="2961893"/>
    <lineage>
        <taxon>Bacteria</taxon>
        <taxon>Pseudomonadati</taxon>
        <taxon>Pseudomonadota</taxon>
        <taxon>Gammaproteobacteria</taxon>
        <taxon>Pseudomonadales</taxon>
        <taxon>Pseudomonadaceae</taxon>
        <taxon>Pseudomonas</taxon>
    </lineage>
</organism>
<dbReference type="InterPro" id="IPR021719">
    <property type="entry name" value="Prot_inh_I78"/>
</dbReference>
<dbReference type="Gene3D" id="3.30.10.10">
    <property type="entry name" value="Trypsin Inhibitor V, subunit A"/>
    <property type="match status" value="1"/>
</dbReference>